<dbReference type="InterPro" id="IPR022398">
    <property type="entry name" value="Peptidase_S8_His-AS"/>
</dbReference>
<sequence>MTSISINGYSFDPVLNAARLPGPAAAGGEHVLVQVEGLLTGPRRAELTGMGVEIAEYVPDDAYLCRYRAADLGALRALPYVRWAGHYHAALKIEPAVPGGLPGATPPLPPGPVEVVFHEGVDPAAPGLSERLAAWTPRVGAHKARMTLTGDAIRELATWDEVRLIRRVPRYGPVNNVARVVLNADVRVADATYQGEGQVIGVADTGLDKGSTTDVHPAFAGRVARLYALGRPGRADDPHGHGTHVSGSVLGSVDSPRMGGRIEGTAPRARLVLQSVLDEDGEWSGLPEDMRELFAPVYDADGVRVHNNSWGLREPGLPYDTAAWELDDFVWHHPDMVICFGAGNDGVDADGDGVVDPGSVGSLAAAKNCITVGATENARPDIPIAYGDQHADHFPAEPIRSDRIADAPHGMAAFSSRGPTREGRYKPDVVAPGTSVLSAQSRVAEPTTSAGVSRDPLLSFKNGTSMACPLVSGCAAVVRESLIANGTPQPSAALVKALLINGAVELTGQYAPSEAGSSPNHDSGFGRVDLARAIVVPGRSRDAGFLQGDPLDQEQEHSTTITVPERARSTGATLKVTLVWTDPPGAGLQNDLDLVVRAGGGERHGNMGSGDGYDRRNNVEQVCWSGVPTGQAVITVRAHRITRGPQPYAIAWRVT</sequence>
<dbReference type="PANTHER" id="PTHR43399:SF5">
    <property type="entry name" value="PEPTIDASE S8 FAMILY WITH PROTEASE-ASSOCIATED DOMAIN"/>
    <property type="match status" value="1"/>
</dbReference>
<dbReference type="InterPro" id="IPR051048">
    <property type="entry name" value="Peptidase_S8/S53_subtilisin"/>
</dbReference>
<evidence type="ECO:0000256" key="5">
    <source>
        <dbReference type="PROSITE-ProRule" id="PRU01240"/>
    </source>
</evidence>
<feature type="domain" description="Peptidase S8/S53" evidence="7">
    <location>
        <begin position="195"/>
        <end position="512"/>
    </location>
</feature>
<dbReference type="STRING" id="1909395.BKM31_20660"/>
<organism evidence="8 9">
    <name type="scientific">[Actinomadura] parvosata subsp. kistnae</name>
    <dbReference type="NCBI Taxonomy" id="1909395"/>
    <lineage>
        <taxon>Bacteria</taxon>
        <taxon>Bacillati</taxon>
        <taxon>Actinomycetota</taxon>
        <taxon>Actinomycetes</taxon>
        <taxon>Streptosporangiales</taxon>
        <taxon>Streptosporangiaceae</taxon>
        <taxon>Nonomuraea</taxon>
    </lineage>
</organism>
<comment type="similarity">
    <text evidence="5">Belongs to the peptidase S8 family.</text>
</comment>
<dbReference type="Proteomes" id="UP000190797">
    <property type="component" value="Chromosome"/>
</dbReference>
<keyword evidence="2 5" id="KW-0378">Hydrolase</keyword>
<protein>
    <recommendedName>
        <fullName evidence="7">Peptidase S8/S53 domain-containing protein</fullName>
    </recommendedName>
</protein>
<feature type="region of interest" description="Disordered" evidence="6">
    <location>
        <begin position="235"/>
        <end position="256"/>
    </location>
</feature>
<gene>
    <name evidence="8" type="ORF">BKM31_20660</name>
</gene>
<dbReference type="SUPFAM" id="SSF49785">
    <property type="entry name" value="Galactose-binding domain-like"/>
    <property type="match status" value="1"/>
</dbReference>
<evidence type="ECO:0000313" key="9">
    <source>
        <dbReference type="Proteomes" id="UP000190797"/>
    </source>
</evidence>
<feature type="active site" description="Charge relay system" evidence="4 5">
    <location>
        <position position="241"/>
    </location>
</feature>
<dbReference type="InterPro" id="IPR036852">
    <property type="entry name" value="Peptidase_S8/S53_dom_sf"/>
</dbReference>
<name>A0A1V0A041_9ACTN</name>
<dbReference type="InterPro" id="IPR034058">
    <property type="entry name" value="TagA/B/C/D_pept_dom"/>
</dbReference>
<dbReference type="Gene3D" id="2.60.120.380">
    <property type="match status" value="1"/>
</dbReference>
<dbReference type="OrthoDB" id="614750at2"/>
<evidence type="ECO:0000256" key="3">
    <source>
        <dbReference type="ARBA" id="ARBA00022825"/>
    </source>
</evidence>
<keyword evidence="1 5" id="KW-0645">Protease</keyword>
<proteinExistence type="inferred from homology"/>
<evidence type="ECO:0000256" key="6">
    <source>
        <dbReference type="SAM" id="MobiDB-lite"/>
    </source>
</evidence>
<dbReference type="InterPro" id="IPR000209">
    <property type="entry name" value="Peptidase_S8/S53_dom"/>
</dbReference>
<dbReference type="RefSeq" id="WP_080039735.1">
    <property type="nucleotide sequence ID" value="NZ_CP017717.1"/>
</dbReference>
<dbReference type="PRINTS" id="PR00723">
    <property type="entry name" value="SUBTILISIN"/>
</dbReference>
<evidence type="ECO:0000256" key="4">
    <source>
        <dbReference type="PIRSR" id="PIRSR615500-1"/>
    </source>
</evidence>
<dbReference type="PROSITE" id="PS00137">
    <property type="entry name" value="SUBTILASE_HIS"/>
    <property type="match status" value="1"/>
</dbReference>
<dbReference type="GO" id="GO:0006508">
    <property type="term" value="P:proteolysis"/>
    <property type="evidence" value="ECO:0007669"/>
    <property type="project" value="UniProtKB-KW"/>
</dbReference>
<dbReference type="SUPFAM" id="SSF52743">
    <property type="entry name" value="Subtilisin-like"/>
    <property type="match status" value="1"/>
</dbReference>
<dbReference type="PANTHER" id="PTHR43399">
    <property type="entry name" value="SUBTILISIN-RELATED"/>
    <property type="match status" value="1"/>
</dbReference>
<dbReference type="CDD" id="cd04842">
    <property type="entry name" value="Peptidases_S8_Kp43_protease"/>
    <property type="match status" value="1"/>
</dbReference>
<reference evidence="9" key="1">
    <citation type="journal article" date="2017" name="Med. Chem. Commun.">
        <title>Nonomuraea sp. ATCC 55076 harbours the largest actinomycete chromosome to date and the kistamicin biosynthetic gene cluster.</title>
        <authorList>
            <person name="Nazari B."/>
            <person name="Forneris C.C."/>
            <person name="Gibson M.I."/>
            <person name="Moon K."/>
            <person name="Schramma K.R."/>
            <person name="Seyedsayamdost M.R."/>
        </authorList>
    </citation>
    <scope>NUCLEOTIDE SEQUENCE [LARGE SCALE GENOMIC DNA]</scope>
    <source>
        <strain evidence="9">ATCC 55076</strain>
    </source>
</reference>
<dbReference type="PROSITE" id="PS51892">
    <property type="entry name" value="SUBTILASE"/>
    <property type="match status" value="1"/>
</dbReference>
<dbReference type="AlphaFoldDB" id="A0A1V0A041"/>
<feature type="active site" description="Charge relay system" evidence="4 5">
    <location>
        <position position="204"/>
    </location>
</feature>
<evidence type="ECO:0000256" key="2">
    <source>
        <dbReference type="ARBA" id="ARBA00022801"/>
    </source>
</evidence>
<dbReference type="InterPro" id="IPR015500">
    <property type="entry name" value="Peptidase_S8_subtilisin-rel"/>
</dbReference>
<dbReference type="InterPro" id="IPR023828">
    <property type="entry name" value="Peptidase_S8_Ser-AS"/>
</dbReference>
<evidence type="ECO:0000259" key="7">
    <source>
        <dbReference type="Pfam" id="PF00082"/>
    </source>
</evidence>
<dbReference type="EMBL" id="CP017717">
    <property type="protein sequence ID" value="AQZ63549.1"/>
    <property type="molecule type" value="Genomic_DNA"/>
</dbReference>
<dbReference type="InterPro" id="IPR008979">
    <property type="entry name" value="Galactose-bd-like_sf"/>
</dbReference>
<dbReference type="GO" id="GO:0004252">
    <property type="term" value="F:serine-type endopeptidase activity"/>
    <property type="evidence" value="ECO:0007669"/>
    <property type="project" value="UniProtKB-UniRule"/>
</dbReference>
<evidence type="ECO:0000256" key="1">
    <source>
        <dbReference type="ARBA" id="ARBA00022670"/>
    </source>
</evidence>
<evidence type="ECO:0000313" key="8">
    <source>
        <dbReference type="EMBL" id="AQZ63549.1"/>
    </source>
</evidence>
<keyword evidence="9" id="KW-1185">Reference proteome</keyword>
<dbReference type="Gene3D" id="3.40.50.200">
    <property type="entry name" value="Peptidase S8/S53 domain"/>
    <property type="match status" value="1"/>
</dbReference>
<keyword evidence="3 5" id="KW-0720">Serine protease</keyword>
<dbReference type="Pfam" id="PF00082">
    <property type="entry name" value="Peptidase_S8"/>
    <property type="match status" value="1"/>
</dbReference>
<dbReference type="KEGG" id="noa:BKM31_20660"/>
<accession>A0A1V0A041</accession>
<dbReference type="PROSITE" id="PS00138">
    <property type="entry name" value="SUBTILASE_SER"/>
    <property type="match status" value="1"/>
</dbReference>
<feature type="active site" description="Charge relay system" evidence="4 5">
    <location>
        <position position="465"/>
    </location>
</feature>